<reference evidence="1 2" key="1">
    <citation type="journal article" date="2019" name="Commun. Biol.">
        <title>The bagworm genome reveals a unique fibroin gene that provides high tensile strength.</title>
        <authorList>
            <person name="Kono N."/>
            <person name="Nakamura H."/>
            <person name="Ohtoshi R."/>
            <person name="Tomita M."/>
            <person name="Numata K."/>
            <person name="Arakawa K."/>
        </authorList>
    </citation>
    <scope>NUCLEOTIDE SEQUENCE [LARGE SCALE GENOMIC DNA]</scope>
</reference>
<keyword evidence="2" id="KW-1185">Reference proteome</keyword>
<evidence type="ECO:0000313" key="2">
    <source>
        <dbReference type="Proteomes" id="UP000299102"/>
    </source>
</evidence>
<gene>
    <name evidence="1" type="ORF">EVAR_5725_1</name>
</gene>
<comment type="caution">
    <text evidence="1">The sequence shown here is derived from an EMBL/GenBank/DDBJ whole genome shotgun (WGS) entry which is preliminary data.</text>
</comment>
<protein>
    <submittedName>
        <fullName evidence="1">Uncharacterized protein</fullName>
    </submittedName>
</protein>
<dbReference type="EMBL" id="BGZK01000040">
    <property type="protein sequence ID" value="GBP10429.1"/>
    <property type="molecule type" value="Genomic_DNA"/>
</dbReference>
<evidence type="ECO:0000313" key="1">
    <source>
        <dbReference type="EMBL" id="GBP10429.1"/>
    </source>
</evidence>
<dbReference type="AlphaFoldDB" id="A0A4C1T7D3"/>
<sequence length="107" mass="12360">MSLNAEWHVAKCFCEIFTAHRTNESLIAASDQTLISWATASSRQRAFENQPLTQETLSEHRIGQTIDKSLYSHDLEPCDFFCFQNKTINSRQNNFGHQKMTYIWEGG</sequence>
<accession>A0A4C1T7D3</accession>
<name>A0A4C1T7D3_EUMVA</name>
<proteinExistence type="predicted"/>
<dbReference type="Proteomes" id="UP000299102">
    <property type="component" value="Unassembled WGS sequence"/>
</dbReference>
<organism evidence="1 2">
    <name type="scientific">Eumeta variegata</name>
    <name type="common">Bagworm moth</name>
    <name type="synonym">Eumeta japonica</name>
    <dbReference type="NCBI Taxonomy" id="151549"/>
    <lineage>
        <taxon>Eukaryota</taxon>
        <taxon>Metazoa</taxon>
        <taxon>Ecdysozoa</taxon>
        <taxon>Arthropoda</taxon>
        <taxon>Hexapoda</taxon>
        <taxon>Insecta</taxon>
        <taxon>Pterygota</taxon>
        <taxon>Neoptera</taxon>
        <taxon>Endopterygota</taxon>
        <taxon>Lepidoptera</taxon>
        <taxon>Glossata</taxon>
        <taxon>Ditrysia</taxon>
        <taxon>Tineoidea</taxon>
        <taxon>Psychidae</taxon>
        <taxon>Oiketicinae</taxon>
        <taxon>Eumeta</taxon>
    </lineage>
</organism>